<dbReference type="Proteomes" id="UP000034881">
    <property type="component" value="Unassembled WGS sequence"/>
</dbReference>
<dbReference type="InterPro" id="IPR011962">
    <property type="entry name" value="dCTP_deaminase"/>
</dbReference>
<gene>
    <name evidence="4" type="ORF">UT77_C0005G0099</name>
</gene>
<feature type="compositionally biased region" description="Basic residues" evidence="3">
    <location>
        <begin position="210"/>
        <end position="221"/>
    </location>
</feature>
<feature type="compositionally biased region" description="Polar residues" evidence="3">
    <location>
        <begin position="190"/>
        <end position="203"/>
    </location>
</feature>
<evidence type="ECO:0000313" key="4">
    <source>
        <dbReference type="EMBL" id="KKR41984.1"/>
    </source>
</evidence>
<dbReference type="InterPro" id="IPR033704">
    <property type="entry name" value="dUTPase_trimeric"/>
</dbReference>
<dbReference type="PANTHER" id="PTHR42680:SF3">
    <property type="entry name" value="DCTP DEAMINASE"/>
    <property type="match status" value="1"/>
</dbReference>
<reference evidence="4 5" key="1">
    <citation type="journal article" date="2015" name="Nature">
        <title>rRNA introns, odd ribosomes, and small enigmatic genomes across a large radiation of phyla.</title>
        <authorList>
            <person name="Brown C.T."/>
            <person name="Hug L.A."/>
            <person name="Thomas B.C."/>
            <person name="Sharon I."/>
            <person name="Castelle C.J."/>
            <person name="Singh A."/>
            <person name="Wilkins M.J."/>
            <person name="Williams K.H."/>
            <person name="Banfield J.F."/>
        </authorList>
    </citation>
    <scope>NUCLEOTIDE SEQUENCE [LARGE SCALE GENOMIC DNA]</scope>
</reference>
<evidence type="ECO:0000256" key="3">
    <source>
        <dbReference type="SAM" id="MobiDB-lite"/>
    </source>
</evidence>
<dbReference type="GO" id="GO:0006229">
    <property type="term" value="P:dUTP biosynthetic process"/>
    <property type="evidence" value="ECO:0007669"/>
    <property type="project" value="InterPro"/>
</dbReference>
<dbReference type="Pfam" id="PF22769">
    <property type="entry name" value="DCD"/>
    <property type="match status" value="1"/>
</dbReference>
<proteinExistence type="predicted"/>
<feature type="region of interest" description="Disordered" evidence="3">
    <location>
        <begin position="190"/>
        <end position="221"/>
    </location>
</feature>
<name>A0A0G0QNH8_9BACT</name>
<accession>A0A0G0QNH8</accession>
<dbReference type="AlphaFoldDB" id="A0A0G0QNH8"/>
<keyword evidence="1" id="KW-0378">Hydrolase</keyword>
<organism evidence="4 5">
    <name type="scientific">Candidatus Daviesbacteria bacterium GW2011_GWC2_40_12</name>
    <dbReference type="NCBI Taxonomy" id="1618431"/>
    <lineage>
        <taxon>Bacteria</taxon>
        <taxon>Candidatus Daviesiibacteriota</taxon>
    </lineage>
</organism>
<dbReference type="NCBIfam" id="TIGR02274">
    <property type="entry name" value="dCTP_deam"/>
    <property type="match status" value="1"/>
</dbReference>
<evidence type="ECO:0000256" key="2">
    <source>
        <dbReference type="ARBA" id="ARBA00023080"/>
    </source>
</evidence>
<comment type="caution">
    <text evidence="4">The sequence shown here is derived from an EMBL/GenBank/DDBJ whole genome shotgun (WGS) entry which is preliminary data.</text>
</comment>
<dbReference type="InterPro" id="IPR036157">
    <property type="entry name" value="dUTPase-like_sf"/>
</dbReference>
<dbReference type="CDD" id="cd07557">
    <property type="entry name" value="trimeric_dUTPase"/>
    <property type="match status" value="1"/>
</dbReference>
<protein>
    <submittedName>
        <fullName evidence="4">Deoxycytidine triphosphate deaminase</fullName>
    </submittedName>
</protein>
<keyword evidence="2" id="KW-0546">Nucleotide metabolism</keyword>
<dbReference type="EMBL" id="LBYB01000005">
    <property type="protein sequence ID" value="KKR41984.1"/>
    <property type="molecule type" value="Genomic_DNA"/>
</dbReference>
<sequence length="221" mass="24862">MQKRDKSKGKAEEILGTLPDWLIKEHIKKGIIKIDPLQDKWEEFVDEVTVDFHLGNKLRVFTDEGLNTIDTRYASKEDMEGMMRLVELKPGQPFILTEHDFVIATTKERLTLPDNIVGHLHGKSSLARLGVVVHSTAARFDPGWDGHPVLEFGTFLKGKKLVIYEGSPICAFSFEKLAAPVERSYKMSPNNRYGGSNMPQVSNLMGKKVNSARRGRKAQLG</sequence>
<dbReference type="GO" id="GO:0008829">
    <property type="term" value="F:dCTP deaminase activity"/>
    <property type="evidence" value="ECO:0007669"/>
    <property type="project" value="InterPro"/>
</dbReference>
<dbReference type="Gene3D" id="2.70.40.10">
    <property type="match status" value="1"/>
</dbReference>
<dbReference type="PANTHER" id="PTHR42680">
    <property type="entry name" value="DCTP DEAMINASE"/>
    <property type="match status" value="1"/>
</dbReference>
<evidence type="ECO:0000313" key="5">
    <source>
        <dbReference type="Proteomes" id="UP000034881"/>
    </source>
</evidence>
<evidence type="ECO:0000256" key="1">
    <source>
        <dbReference type="ARBA" id="ARBA00022801"/>
    </source>
</evidence>
<dbReference type="SUPFAM" id="SSF51283">
    <property type="entry name" value="dUTPase-like"/>
    <property type="match status" value="1"/>
</dbReference>